<gene>
    <name evidence="11 14" type="primary">dnaX</name>
    <name evidence="14" type="ORF">H9847_05610</name>
</gene>
<dbReference type="GO" id="GO:0003677">
    <property type="term" value="F:DNA binding"/>
    <property type="evidence" value="ECO:0007669"/>
    <property type="project" value="InterPro"/>
</dbReference>
<dbReference type="FunFam" id="1.10.8.60:FF:000013">
    <property type="entry name" value="DNA polymerase III subunit gamma/tau"/>
    <property type="match status" value="1"/>
</dbReference>
<protein>
    <recommendedName>
        <fullName evidence="11">DNA polymerase III subunit gamma/tau</fullName>
        <ecNumber evidence="11">2.7.7.7</ecNumber>
    </recommendedName>
</protein>
<evidence type="ECO:0000313" key="15">
    <source>
        <dbReference type="Proteomes" id="UP000733611"/>
    </source>
</evidence>
<evidence type="ECO:0000256" key="6">
    <source>
        <dbReference type="ARBA" id="ARBA00022741"/>
    </source>
</evidence>
<organism evidence="14 15">
    <name type="scientific">Candidatus Anaerobiospirillum pullicola</name>
    <dbReference type="NCBI Taxonomy" id="2838451"/>
    <lineage>
        <taxon>Bacteria</taxon>
        <taxon>Pseudomonadati</taxon>
        <taxon>Pseudomonadota</taxon>
        <taxon>Gammaproteobacteria</taxon>
        <taxon>Aeromonadales</taxon>
        <taxon>Succinivibrionaceae</taxon>
        <taxon>Anaerobiospirillum</taxon>
    </lineage>
</organism>
<comment type="function">
    <text evidence="11">DNA polymerase III is a complex, multichain enzyme responsible for most of the replicative synthesis in bacteria. This DNA polymerase also exhibits 3' to 5' exonuclease activity.</text>
</comment>
<comment type="subunit">
    <text evidence="11">DNA polymerase III contains a core (composed of alpha, epsilon and theta chains) that associates with a tau subunit. This core dimerizes to form the POLIII' complex. PolIII' associates with the gamma complex (composed of gamma, delta, delta', psi and chi chains) and with the beta chain to form the complete DNA polymerase III complex.</text>
</comment>
<dbReference type="InterPro" id="IPR050238">
    <property type="entry name" value="DNA_Rep/Repair_Clamp_Loader"/>
</dbReference>
<dbReference type="InterPro" id="IPR003593">
    <property type="entry name" value="AAA+_ATPase"/>
</dbReference>
<keyword evidence="4 11" id="KW-0235">DNA replication</keyword>
<evidence type="ECO:0000313" key="14">
    <source>
        <dbReference type="EMBL" id="MBU3844331.1"/>
    </source>
</evidence>
<dbReference type="NCBIfam" id="TIGR02397">
    <property type="entry name" value="dnaX_nterm"/>
    <property type="match status" value="1"/>
</dbReference>
<keyword evidence="2 11" id="KW-0808">Transferase</keyword>
<dbReference type="Pfam" id="PF13177">
    <property type="entry name" value="DNA_pol3_delta2"/>
    <property type="match status" value="1"/>
</dbReference>
<feature type="compositionally biased region" description="Low complexity" evidence="12">
    <location>
        <begin position="462"/>
        <end position="478"/>
    </location>
</feature>
<feature type="region of interest" description="Disordered" evidence="12">
    <location>
        <begin position="462"/>
        <end position="490"/>
    </location>
</feature>
<dbReference type="GO" id="GO:0005524">
    <property type="term" value="F:ATP binding"/>
    <property type="evidence" value="ECO:0007669"/>
    <property type="project" value="UniProtKB-KW"/>
</dbReference>
<evidence type="ECO:0000256" key="3">
    <source>
        <dbReference type="ARBA" id="ARBA00022695"/>
    </source>
</evidence>
<dbReference type="PANTHER" id="PTHR11669:SF0">
    <property type="entry name" value="PROTEIN STICHEL-LIKE 2"/>
    <property type="match status" value="1"/>
</dbReference>
<evidence type="ECO:0000256" key="4">
    <source>
        <dbReference type="ARBA" id="ARBA00022705"/>
    </source>
</evidence>
<evidence type="ECO:0000256" key="5">
    <source>
        <dbReference type="ARBA" id="ARBA00022723"/>
    </source>
</evidence>
<keyword evidence="3 11" id="KW-0548">Nucleotidyltransferase</keyword>
<reference evidence="14" key="1">
    <citation type="journal article" date="2021" name="PeerJ">
        <title>Extensive microbial diversity within the chicken gut microbiome revealed by metagenomics and culture.</title>
        <authorList>
            <person name="Gilroy R."/>
            <person name="Ravi A."/>
            <person name="Getino M."/>
            <person name="Pursley I."/>
            <person name="Horton D.L."/>
            <person name="Alikhan N.F."/>
            <person name="Baker D."/>
            <person name="Gharbi K."/>
            <person name="Hall N."/>
            <person name="Watson M."/>
            <person name="Adriaenssens E.M."/>
            <person name="Foster-Nyarko E."/>
            <person name="Jarju S."/>
            <person name="Secka A."/>
            <person name="Antonio M."/>
            <person name="Oren A."/>
            <person name="Chaudhuri R.R."/>
            <person name="La Ragione R."/>
            <person name="Hildebrand F."/>
            <person name="Pallen M.J."/>
        </authorList>
    </citation>
    <scope>NUCLEOTIDE SEQUENCE</scope>
    <source>
        <strain evidence="14">378</strain>
    </source>
</reference>
<keyword evidence="6 11" id="KW-0547">Nucleotide-binding</keyword>
<dbReference type="AlphaFoldDB" id="A0A948X1E0"/>
<dbReference type="SUPFAM" id="SSF52540">
    <property type="entry name" value="P-loop containing nucleoside triphosphate hydrolases"/>
    <property type="match status" value="1"/>
</dbReference>
<keyword evidence="7" id="KW-0862">Zinc</keyword>
<dbReference type="GO" id="GO:0006261">
    <property type="term" value="P:DNA-templated DNA replication"/>
    <property type="evidence" value="ECO:0007669"/>
    <property type="project" value="TreeGrafter"/>
</dbReference>
<dbReference type="EC" id="2.7.7.7" evidence="11"/>
<dbReference type="CDD" id="cd18137">
    <property type="entry name" value="HLD_clamp_pol_III_gamma_tau"/>
    <property type="match status" value="1"/>
</dbReference>
<dbReference type="GO" id="GO:0046872">
    <property type="term" value="F:metal ion binding"/>
    <property type="evidence" value="ECO:0007669"/>
    <property type="project" value="UniProtKB-KW"/>
</dbReference>
<dbReference type="InterPro" id="IPR045085">
    <property type="entry name" value="HLD_clamp_pol_III_gamma_tau"/>
</dbReference>
<dbReference type="GO" id="GO:0003887">
    <property type="term" value="F:DNA-directed DNA polymerase activity"/>
    <property type="evidence" value="ECO:0007669"/>
    <property type="project" value="UniProtKB-KW"/>
</dbReference>
<feature type="compositionally biased region" description="Low complexity" evidence="12">
    <location>
        <begin position="416"/>
        <end position="428"/>
    </location>
</feature>
<evidence type="ECO:0000256" key="8">
    <source>
        <dbReference type="ARBA" id="ARBA00022840"/>
    </source>
</evidence>
<evidence type="ECO:0000256" key="9">
    <source>
        <dbReference type="ARBA" id="ARBA00022932"/>
    </source>
</evidence>
<keyword evidence="8 11" id="KW-0067">ATP-binding</keyword>
<dbReference type="Gene3D" id="1.10.8.60">
    <property type="match status" value="1"/>
</dbReference>
<dbReference type="InterPro" id="IPR008921">
    <property type="entry name" value="DNA_pol3_clamp-load_cplx_C"/>
</dbReference>
<dbReference type="SMART" id="SM00382">
    <property type="entry name" value="AAA"/>
    <property type="match status" value="1"/>
</dbReference>
<evidence type="ECO:0000259" key="13">
    <source>
        <dbReference type="SMART" id="SM00382"/>
    </source>
</evidence>
<comment type="catalytic activity">
    <reaction evidence="10 11">
        <text>DNA(n) + a 2'-deoxyribonucleoside 5'-triphosphate = DNA(n+1) + diphosphate</text>
        <dbReference type="Rhea" id="RHEA:22508"/>
        <dbReference type="Rhea" id="RHEA-COMP:17339"/>
        <dbReference type="Rhea" id="RHEA-COMP:17340"/>
        <dbReference type="ChEBI" id="CHEBI:33019"/>
        <dbReference type="ChEBI" id="CHEBI:61560"/>
        <dbReference type="ChEBI" id="CHEBI:173112"/>
        <dbReference type="EC" id="2.7.7.7"/>
    </reaction>
</comment>
<comment type="caution">
    <text evidence="14">The sequence shown here is derived from an EMBL/GenBank/DDBJ whole genome shotgun (WGS) entry which is preliminary data.</text>
</comment>
<comment type="similarity">
    <text evidence="1 11">Belongs to the DnaX/STICHEL family.</text>
</comment>
<accession>A0A948X1E0</accession>
<dbReference type="Gene3D" id="1.20.272.10">
    <property type="match status" value="1"/>
</dbReference>
<keyword evidence="5" id="KW-0479">Metal-binding</keyword>
<evidence type="ECO:0000256" key="10">
    <source>
        <dbReference type="ARBA" id="ARBA00049244"/>
    </source>
</evidence>
<evidence type="ECO:0000256" key="7">
    <source>
        <dbReference type="ARBA" id="ARBA00022833"/>
    </source>
</evidence>
<keyword evidence="9 11" id="KW-0239">DNA-directed DNA polymerase</keyword>
<feature type="domain" description="AAA+ ATPase" evidence="13">
    <location>
        <begin position="41"/>
        <end position="185"/>
    </location>
</feature>
<evidence type="ECO:0000256" key="12">
    <source>
        <dbReference type="SAM" id="MobiDB-lite"/>
    </source>
</evidence>
<evidence type="ECO:0000256" key="1">
    <source>
        <dbReference type="ARBA" id="ARBA00006360"/>
    </source>
</evidence>
<name>A0A948X1E0_9GAMM</name>
<dbReference type="Proteomes" id="UP000733611">
    <property type="component" value="Unassembled WGS sequence"/>
</dbReference>
<sequence length="490" mass="52641">MEVGGEYLALARKYRPQNFEDVVGQEHVLNALMHSLDSERIHHAYLLTGTRGIGKTTIARIFAKALECRKGVSSHPCGVCDACTAISAGTFPEVIEIDAASQTKVDDTREMLDRAQYQPVDARYKIFIIDEVHMLTTNSFNALLKTLEEPPEYVKFILATTDPHKIPTTVLSRCLQFQLRALNVDEIAGRIHHICSIENIAADSEAVLAIARAARGSMRDALSLCDQGIALGHGKLETATVVAMLGTVGDALVSDILGLLATKDSATPALNNAGAGNVTGTATDLATLLTRIRQKSPNYKQLLDELVLVFHDLALYQFLGSGSPLEVFSFSNSMLAQFAPAFTPEQLQLYYQIVLEGVQEYGFASDGRSAFEMTLLRLLAFSPERKKKLFRGENPAGRDLSAAILDGLVGQVRSQTAPAQALGPQGAQSVAQTAPLAPSPFVPQGTPAPQAAAATAAIIPAPASQQSAQQSSNAQWQQELGDLRAMMGNK</sequence>
<dbReference type="InterPro" id="IPR027417">
    <property type="entry name" value="P-loop_NTPase"/>
</dbReference>
<dbReference type="CDD" id="cd00009">
    <property type="entry name" value="AAA"/>
    <property type="match status" value="1"/>
</dbReference>
<evidence type="ECO:0000256" key="11">
    <source>
        <dbReference type="RuleBase" id="RU364063"/>
    </source>
</evidence>
<dbReference type="EMBL" id="JAHLFE010000109">
    <property type="protein sequence ID" value="MBU3844331.1"/>
    <property type="molecule type" value="Genomic_DNA"/>
</dbReference>
<dbReference type="SUPFAM" id="SSF48019">
    <property type="entry name" value="post-AAA+ oligomerization domain-like"/>
    <property type="match status" value="1"/>
</dbReference>
<dbReference type="Gene3D" id="3.40.50.300">
    <property type="entry name" value="P-loop containing nucleotide triphosphate hydrolases"/>
    <property type="match status" value="1"/>
</dbReference>
<dbReference type="Pfam" id="PF12169">
    <property type="entry name" value="DNA_pol3_gamma3"/>
    <property type="match status" value="1"/>
</dbReference>
<proteinExistence type="inferred from homology"/>
<reference evidence="14" key="2">
    <citation type="submission" date="2021-04" db="EMBL/GenBank/DDBJ databases">
        <authorList>
            <person name="Gilroy R."/>
        </authorList>
    </citation>
    <scope>NUCLEOTIDE SEQUENCE</scope>
    <source>
        <strain evidence="14">378</strain>
    </source>
</reference>
<dbReference type="InterPro" id="IPR022754">
    <property type="entry name" value="DNA_pol_III_gamma-3"/>
</dbReference>
<dbReference type="GO" id="GO:0009360">
    <property type="term" value="C:DNA polymerase III complex"/>
    <property type="evidence" value="ECO:0007669"/>
    <property type="project" value="InterPro"/>
</dbReference>
<dbReference type="Pfam" id="PF22608">
    <property type="entry name" value="DNAX_ATPase_lid"/>
    <property type="match status" value="1"/>
</dbReference>
<dbReference type="FunFam" id="3.40.50.300:FF:000014">
    <property type="entry name" value="DNA polymerase III subunit gamma/tau"/>
    <property type="match status" value="1"/>
</dbReference>
<feature type="region of interest" description="Disordered" evidence="12">
    <location>
        <begin position="416"/>
        <end position="449"/>
    </location>
</feature>
<dbReference type="InterPro" id="IPR012763">
    <property type="entry name" value="DNA_pol_III_sug/sutau_N"/>
</dbReference>
<dbReference type="PANTHER" id="PTHR11669">
    <property type="entry name" value="REPLICATION FACTOR C / DNA POLYMERASE III GAMMA-TAU SUBUNIT"/>
    <property type="match status" value="1"/>
</dbReference>
<evidence type="ECO:0000256" key="2">
    <source>
        <dbReference type="ARBA" id="ARBA00022679"/>
    </source>
</evidence>